<dbReference type="GO" id="GO:0004672">
    <property type="term" value="F:protein kinase activity"/>
    <property type="evidence" value="ECO:0007669"/>
    <property type="project" value="InterPro"/>
</dbReference>
<evidence type="ECO:0000259" key="2">
    <source>
        <dbReference type="PROSITE" id="PS50011"/>
    </source>
</evidence>
<dbReference type="OrthoDB" id="3271139at2759"/>
<gene>
    <name evidence="3" type="ORF">DFP72DRAFT_1004910</name>
</gene>
<feature type="region of interest" description="Disordered" evidence="1">
    <location>
        <begin position="411"/>
        <end position="457"/>
    </location>
</feature>
<evidence type="ECO:0000313" key="3">
    <source>
        <dbReference type="EMBL" id="KAF6759421.1"/>
    </source>
</evidence>
<proteinExistence type="predicted"/>
<comment type="caution">
    <text evidence="3">The sequence shown here is derived from an EMBL/GenBank/DDBJ whole genome shotgun (WGS) entry which is preliminary data.</text>
</comment>
<feature type="domain" description="Protein kinase" evidence="2">
    <location>
        <begin position="42"/>
        <end position="381"/>
    </location>
</feature>
<dbReference type="InterPro" id="IPR040976">
    <property type="entry name" value="Pkinase_fungal"/>
</dbReference>
<reference evidence="3 4" key="1">
    <citation type="submission" date="2020-07" db="EMBL/GenBank/DDBJ databases">
        <title>Comparative genomics of pyrophilous fungi reveals a link between fire events and developmental genes.</title>
        <authorList>
            <consortium name="DOE Joint Genome Institute"/>
            <person name="Steindorff A.S."/>
            <person name="Carver A."/>
            <person name="Calhoun S."/>
            <person name="Stillman K."/>
            <person name="Liu H."/>
            <person name="Lipzen A."/>
            <person name="Pangilinan J."/>
            <person name="Labutti K."/>
            <person name="Bruns T.D."/>
            <person name="Grigoriev I.V."/>
        </authorList>
    </citation>
    <scope>NUCLEOTIDE SEQUENCE [LARGE SCALE GENOMIC DNA]</scope>
    <source>
        <strain evidence="3 4">CBS 144469</strain>
    </source>
</reference>
<feature type="region of interest" description="Disordered" evidence="1">
    <location>
        <begin position="470"/>
        <end position="510"/>
    </location>
</feature>
<feature type="compositionally biased region" description="Polar residues" evidence="1">
    <location>
        <begin position="414"/>
        <end position="426"/>
    </location>
</feature>
<keyword evidence="4" id="KW-1185">Reference proteome</keyword>
<dbReference type="InterPro" id="IPR011009">
    <property type="entry name" value="Kinase-like_dom_sf"/>
</dbReference>
<sequence>MVPKVPSTIDLTGDELPIDTIGTSYLYELPNQSEDASQSRFFRTTRSLRGSRVWEAIEVKSREEPIPLPNARPVVLKDAWIDSSRLTEKAIQTQLFGDIRAFAARPDWREHPLSSKFDEGQKDRLADLFEGDKFENLFLRISLEYKALGRFQYTHRILEEPGYHCVWRSVYSTGLPTLGEATDILKQSVVALQLMMLAGWVHHDISPGNILAFRKKENVPWRVKLADLEYARRCSNDSNDRLIPPIGTAPFMPCEIRAQRRVMWTFLTRANLIYDFQHDLESIWWIWLWLITSRLNDSGRSQEAYRHVFINSLNEDTGHARKVIWGGFCDYSTSLHTKLGDVFSIIDNLRAKLLDLCCQNKDTSNSVEDNYERYSAAHALFQESFRSLKAIDNTWESLALLKRRKFEAHGEGQFGSQENAPQVHSSSDIRRTGTKHQKAQRTTAASKNKMPMKTADEPPTVMRATRSLTKRKLDEESPRAVDATGPRMTRSRTRLARGKMSSPNQAKDVRPVKVFDENINYETTPHW</sequence>
<name>A0A8H6I8T1_9AGAR</name>
<dbReference type="SUPFAM" id="SSF56112">
    <property type="entry name" value="Protein kinase-like (PK-like)"/>
    <property type="match status" value="1"/>
</dbReference>
<dbReference type="EMBL" id="JACGCI010000015">
    <property type="protein sequence ID" value="KAF6759421.1"/>
    <property type="molecule type" value="Genomic_DNA"/>
</dbReference>
<dbReference type="Gene3D" id="1.10.510.10">
    <property type="entry name" value="Transferase(Phosphotransferase) domain 1"/>
    <property type="match status" value="1"/>
</dbReference>
<protein>
    <recommendedName>
        <fullName evidence="2">Protein kinase domain-containing protein</fullName>
    </recommendedName>
</protein>
<accession>A0A8H6I8T1</accession>
<dbReference type="Pfam" id="PF17667">
    <property type="entry name" value="Pkinase_fungal"/>
    <property type="match status" value="1"/>
</dbReference>
<evidence type="ECO:0000313" key="4">
    <source>
        <dbReference type="Proteomes" id="UP000521943"/>
    </source>
</evidence>
<evidence type="ECO:0000256" key="1">
    <source>
        <dbReference type="SAM" id="MobiDB-lite"/>
    </source>
</evidence>
<dbReference type="GO" id="GO:0005524">
    <property type="term" value="F:ATP binding"/>
    <property type="evidence" value="ECO:0007669"/>
    <property type="project" value="InterPro"/>
</dbReference>
<dbReference type="AlphaFoldDB" id="A0A8H6I8T1"/>
<dbReference type="Proteomes" id="UP000521943">
    <property type="component" value="Unassembled WGS sequence"/>
</dbReference>
<dbReference type="PROSITE" id="PS50011">
    <property type="entry name" value="PROTEIN_KINASE_DOM"/>
    <property type="match status" value="1"/>
</dbReference>
<organism evidence="3 4">
    <name type="scientific">Ephemerocybe angulata</name>
    <dbReference type="NCBI Taxonomy" id="980116"/>
    <lineage>
        <taxon>Eukaryota</taxon>
        <taxon>Fungi</taxon>
        <taxon>Dikarya</taxon>
        <taxon>Basidiomycota</taxon>
        <taxon>Agaricomycotina</taxon>
        <taxon>Agaricomycetes</taxon>
        <taxon>Agaricomycetidae</taxon>
        <taxon>Agaricales</taxon>
        <taxon>Agaricineae</taxon>
        <taxon>Psathyrellaceae</taxon>
        <taxon>Ephemerocybe</taxon>
    </lineage>
</organism>
<dbReference type="InterPro" id="IPR000719">
    <property type="entry name" value="Prot_kinase_dom"/>
</dbReference>